<sequence length="687" mass="77193">MGYMCRPPIETDLIVVNSAASGRYTLEITLDDETSESPSKSVDVFVENSQSHAHFRKPKYSVEIDAKKAEKGLKLTQVELEGVPIDEAKIMILDGNPGWVTVEEYGGIVNVGKYDGGQEDMDNSDRNHCGIRCDQWKRTREKEEEIERNRVMEVTFDRENSEVFDVQLDERNLKVDVKSMYGIDEKGRKVPLDPTSISVTPTHLQLSPDSLKSLRLLGMTLKNPDGSSKLHFLIRLISSPKYLETQEKLAARPVYPSPWSHESPEIHVALQEELAPGQVIGVYPAVSRKNISYISKEIQVNGPMKEAFEFNETTGELKIRQRIDYESLDDGQREFNLTLESGEEEGFKSQAILMMKVIDVDDNSPVVEMDGVEEISIPENLPAGTKITELKVTDPDGSDEYTVALEGERNKNFRANITSSGILSIFIAENAKIDREISDSEVLLIRISDKSGNSERILLPIRILDVNDNSPVFDQKMNEVEVMEDWPRGIVIDRIHAMDSDDQGPSSDVSYRILKSEDLPDVISINSTTGIVHVAGDLWGLGRETPYKFQVIAEDSGAPSLNSTSILSLRIRNKEDVITEESVEFLEPKTGAEIKVKENLPLDTKILTVKADLRGIPSKTHGKLVYSMKDLLNSEKEPSFAIDKDSGDVFVVKSIDYETIKEYTVSFYNRLRPLPEHKGKKPSFLFF</sequence>
<dbReference type="CDD" id="cd11304">
    <property type="entry name" value="Cadherin_repeat"/>
    <property type="match status" value="4"/>
</dbReference>
<keyword evidence="10" id="KW-1185">Reference proteome</keyword>
<comment type="subcellular location">
    <subcellularLocation>
        <location evidence="1">Membrane</location>
        <topology evidence="1">Single-pass membrane protein</topology>
    </subcellularLocation>
</comment>
<proteinExistence type="predicted"/>
<dbReference type="Proteomes" id="UP000095282">
    <property type="component" value="Unplaced"/>
</dbReference>
<accession>A0A1I7TQD6</accession>
<dbReference type="InterPro" id="IPR050174">
    <property type="entry name" value="Protocadherin/Cadherin-CA"/>
</dbReference>
<evidence type="ECO:0000259" key="9">
    <source>
        <dbReference type="PROSITE" id="PS50268"/>
    </source>
</evidence>
<protein>
    <submittedName>
        <fullName evidence="11">Cadherin</fullName>
    </submittedName>
</protein>
<evidence type="ECO:0000313" key="10">
    <source>
        <dbReference type="Proteomes" id="UP000095282"/>
    </source>
</evidence>
<dbReference type="GO" id="GO:0005886">
    <property type="term" value="C:plasma membrane"/>
    <property type="evidence" value="ECO:0007669"/>
    <property type="project" value="InterPro"/>
</dbReference>
<evidence type="ECO:0000256" key="4">
    <source>
        <dbReference type="ARBA" id="ARBA00022837"/>
    </source>
</evidence>
<evidence type="ECO:0000256" key="2">
    <source>
        <dbReference type="ARBA" id="ARBA00022692"/>
    </source>
</evidence>
<dbReference type="STRING" id="1561998.A0A1I7TQD6"/>
<dbReference type="InterPro" id="IPR020894">
    <property type="entry name" value="Cadherin_CS"/>
</dbReference>
<reference evidence="11" key="1">
    <citation type="submission" date="2016-11" db="UniProtKB">
        <authorList>
            <consortium name="WormBaseParasite"/>
        </authorList>
    </citation>
    <scope>IDENTIFICATION</scope>
</reference>
<dbReference type="AlphaFoldDB" id="A0A1I7TQD6"/>
<evidence type="ECO:0000256" key="6">
    <source>
        <dbReference type="ARBA" id="ARBA00023136"/>
    </source>
</evidence>
<dbReference type="GO" id="GO:0007156">
    <property type="term" value="P:homophilic cell adhesion via plasma membrane adhesion molecules"/>
    <property type="evidence" value="ECO:0007669"/>
    <property type="project" value="InterPro"/>
</dbReference>
<dbReference type="PRINTS" id="PR00205">
    <property type="entry name" value="CADHERIN"/>
</dbReference>
<dbReference type="SUPFAM" id="SSF49313">
    <property type="entry name" value="Cadherin-like"/>
    <property type="match status" value="4"/>
</dbReference>
<feature type="domain" description="Cadherin" evidence="9">
    <location>
        <begin position="369"/>
        <end position="473"/>
    </location>
</feature>
<feature type="domain" description="Cadherin" evidence="9">
    <location>
        <begin position="262"/>
        <end position="367"/>
    </location>
</feature>
<dbReference type="PROSITE" id="PS00232">
    <property type="entry name" value="CADHERIN_1"/>
    <property type="match status" value="1"/>
</dbReference>
<feature type="domain" description="Cadherin" evidence="9">
    <location>
        <begin position="474"/>
        <end position="590"/>
    </location>
</feature>
<evidence type="ECO:0000256" key="8">
    <source>
        <dbReference type="PROSITE-ProRule" id="PRU00043"/>
    </source>
</evidence>
<dbReference type="InterPro" id="IPR002126">
    <property type="entry name" value="Cadherin-like_dom"/>
</dbReference>
<organism evidence="10 11">
    <name type="scientific">Caenorhabditis tropicalis</name>
    <dbReference type="NCBI Taxonomy" id="1561998"/>
    <lineage>
        <taxon>Eukaryota</taxon>
        <taxon>Metazoa</taxon>
        <taxon>Ecdysozoa</taxon>
        <taxon>Nematoda</taxon>
        <taxon>Chromadorea</taxon>
        <taxon>Rhabditida</taxon>
        <taxon>Rhabditina</taxon>
        <taxon>Rhabditomorpha</taxon>
        <taxon>Rhabditoidea</taxon>
        <taxon>Rhabditidae</taxon>
        <taxon>Peloderinae</taxon>
        <taxon>Caenorhabditis</taxon>
    </lineage>
</organism>
<feature type="domain" description="Cadherin" evidence="9">
    <location>
        <begin position="588"/>
        <end position="665"/>
    </location>
</feature>
<keyword evidence="3" id="KW-0677">Repeat</keyword>
<dbReference type="PANTHER" id="PTHR24028:SF146">
    <property type="entry name" value="CADHERIN 96CB, ISOFORM D-RELATED"/>
    <property type="match status" value="1"/>
</dbReference>
<dbReference type="GO" id="GO:0005509">
    <property type="term" value="F:calcium ion binding"/>
    <property type="evidence" value="ECO:0007669"/>
    <property type="project" value="UniProtKB-UniRule"/>
</dbReference>
<dbReference type="PROSITE" id="PS50268">
    <property type="entry name" value="CADHERIN_2"/>
    <property type="match status" value="4"/>
</dbReference>
<evidence type="ECO:0000256" key="7">
    <source>
        <dbReference type="ARBA" id="ARBA00023180"/>
    </source>
</evidence>
<dbReference type="Pfam" id="PF00028">
    <property type="entry name" value="Cadherin"/>
    <property type="match status" value="2"/>
</dbReference>
<evidence type="ECO:0000256" key="3">
    <source>
        <dbReference type="ARBA" id="ARBA00022737"/>
    </source>
</evidence>
<keyword evidence="5" id="KW-1133">Transmembrane helix</keyword>
<keyword evidence="4 8" id="KW-0106">Calcium</keyword>
<dbReference type="Gene3D" id="2.60.40.60">
    <property type="entry name" value="Cadherins"/>
    <property type="match status" value="4"/>
</dbReference>
<keyword evidence="2" id="KW-0812">Transmembrane</keyword>
<dbReference type="InterPro" id="IPR015919">
    <property type="entry name" value="Cadherin-like_sf"/>
</dbReference>
<keyword evidence="6" id="KW-0472">Membrane</keyword>
<dbReference type="SMART" id="SM00112">
    <property type="entry name" value="CA"/>
    <property type="match status" value="3"/>
</dbReference>
<name>A0A1I7TQD6_9PELO</name>
<evidence type="ECO:0000256" key="1">
    <source>
        <dbReference type="ARBA" id="ARBA00004167"/>
    </source>
</evidence>
<dbReference type="PANTHER" id="PTHR24028">
    <property type="entry name" value="CADHERIN-87A"/>
    <property type="match status" value="1"/>
</dbReference>
<keyword evidence="7" id="KW-0325">Glycoprotein</keyword>
<evidence type="ECO:0000313" key="11">
    <source>
        <dbReference type="WBParaSite" id="Csp11.Scaffold629.g10730.t2"/>
    </source>
</evidence>
<dbReference type="WBParaSite" id="Csp11.Scaffold629.g10730.t2">
    <property type="protein sequence ID" value="Csp11.Scaffold629.g10730.t2"/>
    <property type="gene ID" value="Csp11.Scaffold629.g10730"/>
</dbReference>
<evidence type="ECO:0000256" key="5">
    <source>
        <dbReference type="ARBA" id="ARBA00022989"/>
    </source>
</evidence>